<evidence type="ECO:0000313" key="2">
    <source>
        <dbReference type="EMBL" id="KRX95187.1"/>
    </source>
</evidence>
<dbReference type="AlphaFoldDB" id="A0A0V0Y4I8"/>
<proteinExistence type="predicted"/>
<gene>
    <name evidence="2" type="ORF">T4E_6770</name>
</gene>
<sequence length="91" mass="10826">MDQKKKTAKKAEEVQERLGGTNTRSHLFDSLAFHEEIEVSVRRFPLPNGPDNDYYYPRASSCCDRLGHLLWRTDCQYLMRLDRMLVKVMRY</sequence>
<evidence type="ECO:0000256" key="1">
    <source>
        <dbReference type="SAM" id="MobiDB-lite"/>
    </source>
</evidence>
<dbReference type="EMBL" id="JYDU01000060">
    <property type="protein sequence ID" value="KRX95187.1"/>
    <property type="molecule type" value="Genomic_DNA"/>
</dbReference>
<evidence type="ECO:0000313" key="3">
    <source>
        <dbReference type="Proteomes" id="UP000054815"/>
    </source>
</evidence>
<comment type="caution">
    <text evidence="2">The sequence shown here is derived from an EMBL/GenBank/DDBJ whole genome shotgun (WGS) entry which is preliminary data.</text>
</comment>
<feature type="compositionally biased region" description="Basic and acidic residues" evidence="1">
    <location>
        <begin position="1"/>
        <end position="16"/>
    </location>
</feature>
<name>A0A0V0Y4I8_TRIPS</name>
<reference evidence="2 3" key="1">
    <citation type="submission" date="2015-01" db="EMBL/GenBank/DDBJ databases">
        <title>Evolution of Trichinella species and genotypes.</title>
        <authorList>
            <person name="Korhonen P.K."/>
            <person name="Edoardo P."/>
            <person name="Giuseppe L.R."/>
            <person name="Gasser R.B."/>
        </authorList>
    </citation>
    <scope>NUCLEOTIDE SEQUENCE [LARGE SCALE GENOMIC DNA]</scope>
    <source>
        <strain evidence="2">ISS141</strain>
    </source>
</reference>
<dbReference type="Proteomes" id="UP000054815">
    <property type="component" value="Unassembled WGS sequence"/>
</dbReference>
<accession>A0A0V0Y4I8</accession>
<protein>
    <submittedName>
        <fullName evidence="2">Uncharacterized protein</fullName>
    </submittedName>
</protein>
<organism evidence="2 3">
    <name type="scientific">Trichinella pseudospiralis</name>
    <name type="common">Parasitic roundworm</name>
    <dbReference type="NCBI Taxonomy" id="6337"/>
    <lineage>
        <taxon>Eukaryota</taxon>
        <taxon>Metazoa</taxon>
        <taxon>Ecdysozoa</taxon>
        <taxon>Nematoda</taxon>
        <taxon>Enoplea</taxon>
        <taxon>Dorylaimia</taxon>
        <taxon>Trichinellida</taxon>
        <taxon>Trichinellidae</taxon>
        <taxon>Trichinella</taxon>
    </lineage>
</organism>
<feature type="region of interest" description="Disordered" evidence="1">
    <location>
        <begin position="1"/>
        <end position="21"/>
    </location>
</feature>